<proteinExistence type="predicted"/>
<comment type="caution">
    <text evidence="1">The sequence shown here is derived from an EMBL/GenBank/DDBJ whole genome shotgun (WGS) entry which is preliminary data.</text>
</comment>
<dbReference type="EMBL" id="CAJVPU010000843">
    <property type="protein sequence ID" value="CAG8463945.1"/>
    <property type="molecule type" value="Genomic_DNA"/>
</dbReference>
<sequence length="190" mass="21782">MIYDMRANSTNKNTSPPLLKLTYTEYISLPVTKRTKKVTKGNTEGKSRMKRDNAFVVFQKYLHYHFLESQGYNLPLKEESVFATAFWKYLNPVKKKSATKTTSQSFNALSNSADLDLIKKVISLVDKKPCQPSNKFSSSVPSATTIPCEEHNLSYIVNDANSRCPKHSIYNLLCKKCKPSETKYDDKWFE</sequence>
<name>A0ACA9KBF9_9GLOM</name>
<reference evidence="1" key="1">
    <citation type="submission" date="2021-06" db="EMBL/GenBank/DDBJ databases">
        <authorList>
            <person name="Kallberg Y."/>
            <person name="Tangrot J."/>
            <person name="Rosling A."/>
        </authorList>
    </citation>
    <scope>NUCLEOTIDE SEQUENCE</scope>
    <source>
        <strain evidence="1">IL203A</strain>
    </source>
</reference>
<protein>
    <submittedName>
        <fullName evidence="1">5893_t:CDS:1</fullName>
    </submittedName>
</protein>
<evidence type="ECO:0000313" key="1">
    <source>
        <dbReference type="EMBL" id="CAG8463945.1"/>
    </source>
</evidence>
<dbReference type="Proteomes" id="UP000789702">
    <property type="component" value="Unassembled WGS sequence"/>
</dbReference>
<organism evidence="1 2">
    <name type="scientific">Dentiscutata heterogama</name>
    <dbReference type="NCBI Taxonomy" id="1316150"/>
    <lineage>
        <taxon>Eukaryota</taxon>
        <taxon>Fungi</taxon>
        <taxon>Fungi incertae sedis</taxon>
        <taxon>Mucoromycota</taxon>
        <taxon>Glomeromycotina</taxon>
        <taxon>Glomeromycetes</taxon>
        <taxon>Diversisporales</taxon>
        <taxon>Gigasporaceae</taxon>
        <taxon>Dentiscutata</taxon>
    </lineage>
</organism>
<accession>A0ACA9KBF9</accession>
<evidence type="ECO:0000313" key="2">
    <source>
        <dbReference type="Proteomes" id="UP000789702"/>
    </source>
</evidence>
<keyword evidence="2" id="KW-1185">Reference proteome</keyword>
<gene>
    <name evidence="1" type="ORF">DHETER_LOCUS1409</name>
</gene>